<organism evidence="3 4">
    <name type="scientific">Effrenium voratum</name>
    <dbReference type="NCBI Taxonomy" id="2562239"/>
    <lineage>
        <taxon>Eukaryota</taxon>
        <taxon>Sar</taxon>
        <taxon>Alveolata</taxon>
        <taxon>Dinophyceae</taxon>
        <taxon>Suessiales</taxon>
        <taxon>Symbiodiniaceae</taxon>
        <taxon>Effrenium</taxon>
    </lineage>
</organism>
<dbReference type="Proteomes" id="UP001178507">
    <property type="component" value="Unassembled WGS sequence"/>
</dbReference>
<keyword evidence="1" id="KW-0472">Membrane</keyword>
<keyword evidence="2" id="KW-0732">Signal</keyword>
<keyword evidence="1" id="KW-0812">Transmembrane</keyword>
<gene>
    <name evidence="3" type="ORF">EVOR1521_LOCUS7700</name>
</gene>
<reference evidence="3" key="1">
    <citation type="submission" date="2023-08" db="EMBL/GenBank/DDBJ databases">
        <authorList>
            <person name="Chen Y."/>
            <person name="Shah S."/>
            <person name="Dougan E. K."/>
            <person name="Thang M."/>
            <person name="Chan C."/>
        </authorList>
    </citation>
    <scope>NUCLEOTIDE SEQUENCE</scope>
</reference>
<sequence length="657" mass="70908">MAGRSGASGARQKLAWAFIFLLAAREVSAAREMHRSAELHSLQATVLGRAGEDFQRAEAVREDMSFTIQTKWAKGKASSLHWSDSTITFSFVGGDKSAGETPHYVEVDGLDTKYRLMPDGAAVMKYIHGMDTVSIVGWQAYEGGRWGNAKYAKDEALYFRADHNPAVGETKSNWHGRSVGHVVYQGHGQLYFFNSKGVQKVIEADEMTAYPEPRTQRLELHIGGNPKAFSQPDRELSVLIDAMLGEASCMGKSSKCAFRCFYDPDKDVCGPAPFCHKVAADTSASIVAPFGQQQKCQAAGAEQKEAADLAVKTAAEDLRSMALGVAEELKAAPDISKSKASRRTMKETLKLYEKAGAILNVWEALPGRLGKEAGNFVQAEKRLAHTDMKHWRGRADRLTVPEYQEAAAQPIPVVRATMAFSAAAKLHSELRAFMEKRPAIMIEFAKSESKGKCRLSDQTTADKGQLGTFLNYFMLVPGFNTEDVRDTDLGLPEHCQGFLQGLGTINVKRVAARVADGEAELEKEPDAVAGNSSLVEVVSDAAEGERFRAEGGDAAVAETAEVLFILACVIVCLACLLFGGIFGTLALGSMRNGDGTAFLASSMIGGLILFGAFAMAWPVGVAALVGAIIFVWSWSLLEKSAMPHQLSALQLAAQLSS</sequence>
<evidence type="ECO:0000313" key="4">
    <source>
        <dbReference type="Proteomes" id="UP001178507"/>
    </source>
</evidence>
<dbReference type="AlphaFoldDB" id="A0AA36I2D8"/>
<keyword evidence="4" id="KW-1185">Reference proteome</keyword>
<feature type="transmembrane region" description="Helical" evidence="1">
    <location>
        <begin position="619"/>
        <end position="637"/>
    </location>
</feature>
<accession>A0AA36I2D8</accession>
<evidence type="ECO:0000313" key="3">
    <source>
        <dbReference type="EMBL" id="CAJ1379462.1"/>
    </source>
</evidence>
<feature type="signal peptide" evidence="2">
    <location>
        <begin position="1"/>
        <end position="29"/>
    </location>
</feature>
<evidence type="ECO:0000256" key="2">
    <source>
        <dbReference type="SAM" id="SignalP"/>
    </source>
</evidence>
<comment type="caution">
    <text evidence="3">The sequence shown here is derived from an EMBL/GenBank/DDBJ whole genome shotgun (WGS) entry which is preliminary data.</text>
</comment>
<protein>
    <recommendedName>
        <fullName evidence="5">C3H1-type domain-containing protein</fullName>
    </recommendedName>
</protein>
<evidence type="ECO:0008006" key="5">
    <source>
        <dbReference type="Google" id="ProtNLM"/>
    </source>
</evidence>
<dbReference type="EMBL" id="CAUJNA010000634">
    <property type="protein sequence ID" value="CAJ1379462.1"/>
    <property type="molecule type" value="Genomic_DNA"/>
</dbReference>
<keyword evidence="1" id="KW-1133">Transmembrane helix</keyword>
<feature type="transmembrane region" description="Helical" evidence="1">
    <location>
        <begin position="562"/>
        <end position="588"/>
    </location>
</feature>
<proteinExistence type="predicted"/>
<name>A0AA36I2D8_9DINO</name>
<evidence type="ECO:0000256" key="1">
    <source>
        <dbReference type="SAM" id="Phobius"/>
    </source>
</evidence>
<feature type="chain" id="PRO_5041430520" description="C3H1-type domain-containing protein" evidence="2">
    <location>
        <begin position="30"/>
        <end position="657"/>
    </location>
</feature>